<evidence type="ECO:0000259" key="1">
    <source>
        <dbReference type="Pfam" id="PF13304"/>
    </source>
</evidence>
<dbReference type="Gene3D" id="3.20.20.140">
    <property type="entry name" value="Metal-dependent hydrolases"/>
    <property type="match status" value="1"/>
</dbReference>
<reference evidence="3 4" key="1">
    <citation type="submission" date="2020-07" db="EMBL/GenBank/DDBJ databases">
        <title>Halieaceae bacterium, F7430, whole genome shotgun sequencing project.</title>
        <authorList>
            <person name="Jiang S."/>
            <person name="Liu Z.W."/>
            <person name="Du Z.J."/>
        </authorList>
    </citation>
    <scope>NUCLEOTIDE SEQUENCE [LARGE SCALE GENOMIC DNA]</scope>
    <source>
        <strain evidence="3 4">F7430</strain>
    </source>
</reference>
<dbReference type="RefSeq" id="WP_182173101.1">
    <property type="nucleotide sequence ID" value="NZ_JACFXU010000014.1"/>
</dbReference>
<sequence length="926" mass="103607">MTSTDWPYPGSRWWKFDFHTHTPQSHDTPWYKQRLSFTPEDWLLRYMSAGIDCVAVTDHNSGAWIDTLKTAYARMKAQADQGEPPEGFRELTLFPGVEISTQGGVHMLALFDPAASTSDVDSLLGAVGYQGTKGDSNGVTSKGIAEVLSAILTAGAVPIPAHADQEKGLLRCQPECKKSQLDANTLRQAIGVKGLLAVEWCDGSSPWPECVADAENRLARVVGSDCHSFQGNAVPGSRFTWVKMASPTLEGLRLALLDGNGVSIRRSDDGEFNPFRVPPHAITAIDIEGGRYIGNGRIARLECSPFFNAIVGGRGTGKSSVVHALRLAARREQELTQLGPDSEPRAQFDDFRKTAKGRDDKGALRDNTEIRVEWKHDEAQLRLRWRADGEGVVVEEKDGDQWQASSSQSVNAARFPLRIFSQGQIAAMAGSGRQTLLSIIDEVANVEPLKQAFEEAKRTFFTQRARLRELDGKLAGEPEVKRKLEETSKKLAALSQTDQASVLKAYGQSQHQSREVKTLFEQLQDDAGRISALAEQIILDDWPTQYFTEQDTDILALRKEIDAQIVQVRTGLQEQAKKVSAIVESVEKDPRYSQWTARVQATQQAHTELQQKLAAQGVSDPQAFARLTHEKQQLELQCKAFTKMRSDREELSRQIGAQQTLLSEKRVALTQARNTFVQHTLANNTHVKIAVVPYGYDERQLEREVRELIDVGNDRFAEDILRFDNEEPSGGLAFDLAKAVEAEKESAVEAVKERLINMDGVGGHFRNALQRKHEKPEFADHIEAWFPEDDLRIEYQREGSWHPISRGSQGQRSAALLAFLLAFGEEPIVLDQPEDDLDNHLIYDLIVRQIRENKLRRQLIIITHNPNVVVNGDAELVHVMEFGRGQCYVQQSGALQEVELRNEVCRVMEGGHEAFSRRWKRLGAEF</sequence>
<dbReference type="Proteomes" id="UP000539350">
    <property type="component" value="Unassembled WGS sequence"/>
</dbReference>
<accession>A0A7W2TX83</accession>
<gene>
    <name evidence="3" type="ORF">H2508_10795</name>
</gene>
<dbReference type="GO" id="GO:0006302">
    <property type="term" value="P:double-strand break repair"/>
    <property type="evidence" value="ECO:0007669"/>
    <property type="project" value="InterPro"/>
</dbReference>
<dbReference type="InterPro" id="IPR052018">
    <property type="entry name" value="PHP_domain"/>
</dbReference>
<comment type="caution">
    <text evidence="3">The sequence shown here is derived from an EMBL/GenBank/DDBJ whole genome shotgun (WGS) entry which is preliminary data.</text>
</comment>
<proteinExistence type="predicted"/>
<dbReference type="PANTHER" id="PTHR42924">
    <property type="entry name" value="EXONUCLEASE"/>
    <property type="match status" value="1"/>
</dbReference>
<dbReference type="SUPFAM" id="SSF89550">
    <property type="entry name" value="PHP domain-like"/>
    <property type="match status" value="1"/>
</dbReference>
<dbReference type="GO" id="GO:0004534">
    <property type="term" value="F:5'-3' RNA exonuclease activity"/>
    <property type="evidence" value="ECO:0007669"/>
    <property type="project" value="TreeGrafter"/>
</dbReference>
<dbReference type="InterPro" id="IPR027417">
    <property type="entry name" value="P-loop_NTPase"/>
</dbReference>
<dbReference type="InterPro" id="IPR016195">
    <property type="entry name" value="Pol/histidinol_Pase-like"/>
</dbReference>
<dbReference type="EMBL" id="JACFXU010000014">
    <property type="protein sequence ID" value="MBA6413597.1"/>
    <property type="molecule type" value="Genomic_DNA"/>
</dbReference>
<protein>
    <submittedName>
        <fullName evidence="3">Chromosome segregation protein SMC</fullName>
    </submittedName>
</protein>
<evidence type="ECO:0000313" key="4">
    <source>
        <dbReference type="Proteomes" id="UP000539350"/>
    </source>
</evidence>
<dbReference type="Pfam" id="PF13304">
    <property type="entry name" value="AAA_21"/>
    <property type="match status" value="1"/>
</dbReference>
<feature type="domain" description="ATPase AAA-type core" evidence="1">
    <location>
        <begin position="754"/>
        <end position="869"/>
    </location>
</feature>
<name>A0A7W2TX83_9GAMM</name>
<dbReference type="InterPro" id="IPR054787">
    <property type="entry name" value="TrlF_ATPase"/>
</dbReference>
<dbReference type="Gene3D" id="3.40.50.300">
    <property type="entry name" value="P-loop containing nucleotide triphosphate hydrolases"/>
    <property type="match status" value="2"/>
</dbReference>
<keyword evidence="4" id="KW-1185">Reference proteome</keyword>
<dbReference type="Pfam" id="PF13476">
    <property type="entry name" value="AAA_23"/>
    <property type="match status" value="1"/>
</dbReference>
<dbReference type="SUPFAM" id="SSF52540">
    <property type="entry name" value="P-loop containing nucleoside triphosphate hydrolases"/>
    <property type="match status" value="1"/>
</dbReference>
<dbReference type="InterPro" id="IPR003959">
    <property type="entry name" value="ATPase_AAA_core"/>
</dbReference>
<dbReference type="GO" id="GO:0016887">
    <property type="term" value="F:ATP hydrolysis activity"/>
    <property type="evidence" value="ECO:0007669"/>
    <property type="project" value="InterPro"/>
</dbReference>
<dbReference type="AlphaFoldDB" id="A0A7W2TX83"/>
<feature type="domain" description="Rad50/SbcC-type AAA" evidence="2">
    <location>
        <begin position="301"/>
        <end position="525"/>
    </location>
</feature>
<evidence type="ECO:0000259" key="2">
    <source>
        <dbReference type="Pfam" id="PF13476"/>
    </source>
</evidence>
<dbReference type="InterPro" id="IPR038729">
    <property type="entry name" value="Rad50/SbcC_AAA"/>
</dbReference>
<organism evidence="3 4">
    <name type="scientific">Sediminihaliea albiluteola</name>
    <dbReference type="NCBI Taxonomy" id="2758564"/>
    <lineage>
        <taxon>Bacteria</taxon>
        <taxon>Pseudomonadati</taxon>
        <taxon>Pseudomonadota</taxon>
        <taxon>Gammaproteobacteria</taxon>
        <taxon>Cellvibrionales</taxon>
        <taxon>Halieaceae</taxon>
        <taxon>Sediminihaliea</taxon>
    </lineage>
</organism>
<evidence type="ECO:0000313" key="3">
    <source>
        <dbReference type="EMBL" id="MBA6413597.1"/>
    </source>
</evidence>
<dbReference type="PANTHER" id="PTHR42924:SF3">
    <property type="entry name" value="POLYMERASE_HISTIDINOL PHOSPHATASE N-TERMINAL DOMAIN-CONTAINING PROTEIN"/>
    <property type="match status" value="1"/>
</dbReference>
<dbReference type="NCBIfam" id="NF045780">
    <property type="entry name" value="TrlF_fam_ATP"/>
    <property type="match status" value="1"/>
</dbReference>
<dbReference type="GO" id="GO:0035312">
    <property type="term" value="F:5'-3' DNA exonuclease activity"/>
    <property type="evidence" value="ECO:0007669"/>
    <property type="project" value="TreeGrafter"/>
</dbReference>